<proteinExistence type="inferred from homology"/>
<dbReference type="InterPro" id="IPR025110">
    <property type="entry name" value="AMP-bd_C"/>
</dbReference>
<dbReference type="Pfam" id="PF13193">
    <property type="entry name" value="AMP-binding_C"/>
    <property type="match status" value="1"/>
</dbReference>
<dbReference type="InterPro" id="IPR000873">
    <property type="entry name" value="AMP-dep_synth/lig_dom"/>
</dbReference>
<dbReference type="Gene3D" id="3.30.300.30">
    <property type="match status" value="1"/>
</dbReference>
<feature type="domain" description="AMP-dependent synthetase/ligase" evidence="3">
    <location>
        <begin position="30"/>
        <end position="408"/>
    </location>
</feature>
<keyword evidence="2" id="KW-0436">Ligase</keyword>
<gene>
    <name evidence="5" type="ORF">COEREDRAFT_85972</name>
</gene>
<dbReference type="CDD" id="cd05911">
    <property type="entry name" value="Firefly_Luc_like"/>
    <property type="match status" value="1"/>
</dbReference>
<name>A0A2G5BFA6_COERN</name>
<dbReference type="Gene3D" id="2.30.38.10">
    <property type="entry name" value="Luciferase, Domain 3"/>
    <property type="match status" value="1"/>
</dbReference>
<organism evidence="5 6">
    <name type="scientific">Coemansia reversa (strain ATCC 12441 / NRRL 1564)</name>
    <dbReference type="NCBI Taxonomy" id="763665"/>
    <lineage>
        <taxon>Eukaryota</taxon>
        <taxon>Fungi</taxon>
        <taxon>Fungi incertae sedis</taxon>
        <taxon>Zoopagomycota</taxon>
        <taxon>Kickxellomycotina</taxon>
        <taxon>Kickxellomycetes</taxon>
        <taxon>Kickxellales</taxon>
        <taxon>Kickxellaceae</taxon>
        <taxon>Coemansia</taxon>
    </lineage>
</organism>
<dbReference type="OrthoDB" id="10253115at2759"/>
<protein>
    <submittedName>
        <fullName evidence="5">Putative amp-binding enzyme</fullName>
    </submittedName>
</protein>
<dbReference type="PROSITE" id="PS00455">
    <property type="entry name" value="AMP_BINDING"/>
    <property type="match status" value="1"/>
</dbReference>
<dbReference type="InterPro" id="IPR020845">
    <property type="entry name" value="AMP-binding_CS"/>
</dbReference>
<comment type="similarity">
    <text evidence="1">Belongs to the ATP-dependent AMP-binding enzyme family.</text>
</comment>
<dbReference type="PANTHER" id="PTHR24096:SF149">
    <property type="entry name" value="AMP-BINDING DOMAIN-CONTAINING PROTEIN-RELATED"/>
    <property type="match status" value="1"/>
</dbReference>
<dbReference type="SUPFAM" id="SSF56801">
    <property type="entry name" value="Acetyl-CoA synthetase-like"/>
    <property type="match status" value="1"/>
</dbReference>
<dbReference type="InterPro" id="IPR045851">
    <property type="entry name" value="AMP-bd_C_sf"/>
</dbReference>
<evidence type="ECO:0000259" key="4">
    <source>
        <dbReference type="Pfam" id="PF13193"/>
    </source>
</evidence>
<keyword evidence="6" id="KW-1185">Reference proteome</keyword>
<evidence type="ECO:0000256" key="1">
    <source>
        <dbReference type="ARBA" id="ARBA00006432"/>
    </source>
</evidence>
<dbReference type="EMBL" id="KZ303493">
    <property type="protein sequence ID" value="PIA17706.1"/>
    <property type="molecule type" value="Genomic_DNA"/>
</dbReference>
<dbReference type="STRING" id="763665.A0A2G5BFA6"/>
<feature type="domain" description="AMP-binding enzyme C-terminal" evidence="4">
    <location>
        <begin position="459"/>
        <end position="544"/>
    </location>
</feature>
<sequence length="562" mass="61785">MVFKSIVPSEEVPDVDVATFCIETSKLNADPSSLAYTDINTNISITYGQLESLCHQIGSGLANKLGVKPGDVVAIFALNNIYYAPVFLGVVSTGAMCTTVSSAFNHSELEYQLADSNATVLFTGVNQQKVVQEALDRRLLKIPTQRIVVLDGAPRNPAFIPLDLLLCSIPYSRFQISEKYPASSTVAAIIYSSGTTGIPKGVMLTHKNFVAYAVLGRSIFEFQKEKLQAEQQTQALSKEVLKRSIAILPFAHIYGLTSLITNSIAGGMTQYIMNNFSIDDFLQAIQNHRIQTAALVPSILSQMAKCDNIRYDLSSLKTMVSGAAALSGGVHKNVRDRFSLNISNGYGMSETCSGVCLMDSYRFIPGSVGFIYPNTEAKIIDIHTGHELGVNQEGEFCVRGPTIMMGYLNRPEETSRIIDRDGFLHTGDIAMITETNHVFITDRIKELIKYKGLQVAPAEIEGLLLDHPEIADAAVIGIDDRRRNTEIPRALIVPKDQQITNNKKAADKLCSEIEMWIGSRVADHKRLRGGVMLVKTVPRNQSGKIMRWLLCIQQNVKCASKI</sequence>
<dbReference type="PANTHER" id="PTHR24096">
    <property type="entry name" value="LONG-CHAIN-FATTY-ACID--COA LIGASE"/>
    <property type="match status" value="1"/>
</dbReference>
<reference evidence="5 6" key="1">
    <citation type="journal article" date="2015" name="Genome Biol. Evol.">
        <title>Phylogenomic analyses indicate that early fungi evolved digesting cell walls of algal ancestors of land plants.</title>
        <authorList>
            <person name="Chang Y."/>
            <person name="Wang S."/>
            <person name="Sekimoto S."/>
            <person name="Aerts A.L."/>
            <person name="Choi C."/>
            <person name="Clum A."/>
            <person name="LaButti K.M."/>
            <person name="Lindquist E.A."/>
            <person name="Yee Ngan C."/>
            <person name="Ohm R.A."/>
            <person name="Salamov A.A."/>
            <person name="Grigoriev I.V."/>
            <person name="Spatafora J.W."/>
            <person name="Berbee M.L."/>
        </authorList>
    </citation>
    <scope>NUCLEOTIDE SEQUENCE [LARGE SCALE GENOMIC DNA]</scope>
    <source>
        <strain evidence="5 6">NRRL 1564</strain>
    </source>
</reference>
<dbReference type="Gene3D" id="3.40.50.980">
    <property type="match status" value="2"/>
</dbReference>
<accession>A0A2G5BFA6</accession>
<dbReference type="Pfam" id="PF00501">
    <property type="entry name" value="AMP-binding"/>
    <property type="match status" value="1"/>
</dbReference>
<dbReference type="GO" id="GO:0016405">
    <property type="term" value="F:CoA-ligase activity"/>
    <property type="evidence" value="ECO:0007669"/>
    <property type="project" value="TreeGrafter"/>
</dbReference>
<dbReference type="AlphaFoldDB" id="A0A2G5BFA6"/>
<evidence type="ECO:0000313" key="5">
    <source>
        <dbReference type="EMBL" id="PIA17706.1"/>
    </source>
</evidence>
<evidence type="ECO:0000259" key="3">
    <source>
        <dbReference type="Pfam" id="PF00501"/>
    </source>
</evidence>
<evidence type="ECO:0000256" key="2">
    <source>
        <dbReference type="ARBA" id="ARBA00022598"/>
    </source>
</evidence>
<evidence type="ECO:0000313" key="6">
    <source>
        <dbReference type="Proteomes" id="UP000242474"/>
    </source>
</evidence>
<dbReference type="Proteomes" id="UP000242474">
    <property type="component" value="Unassembled WGS sequence"/>
</dbReference>